<name>A0ACC4BZH1_POPAL</name>
<sequence>MSSPANLLLADLASSGVKQIPTSYIRPISDRPNLSDVQISDVPIPLIDLHGLNGPNHSLIIKQISQACGNDGFFQVKNHGIPEEMIGEMWLNIVQVLEVLRNGKWIAVNPIPNTFIINIGDQMQVLSNDRYKSVLHRAVVNCNKERISIPTFYCPSKDAVIAPPKELIDDDHPAVYRDFTYGEYYERFWNRGLVKECCLDLFKASSDS</sequence>
<gene>
    <name evidence="1" type="ORF">D5086_014477</name>
</gene>
<organism evidence="1 2">
    <name type="scientific">Populus alba</name>
    <name type="common">White poplar</name>
    <dbReference type="NCBI Taxonomy" id="43335"/>
    <lineage>
        <taxon>Eukaryota</taxon>
        <taxon>Viridiplantae</taxon>
        <taxon>Streptophyta</taxon>
        <taxon>Embryophyta</taxon>
        <taxon>Tracheophyta</taxon>
        <taxon>Spermatophyta</taxon>
        <taxon>Magnoliopsida</taxon>
        <taxon>eudicotyledons</taxon>
        <taxon>Gunneridae</taxon>
        <taxon>Pentapetalae</taxon>
        <taxon>rosids</taxon>
        <taxon>fabids</taxon>
        <taxon>Malpighiales</taxon>
        <taxon>Salicaceae</taxon>
        <taxon>Saliceae</taxon>
        <taxon>Populus</taxon>
    </lineage>
</organism>
<comment type="caution">
    <text evidence="1">The sequence shown here is derived from an EMBL/GenBank/DDBJ whole genome shotgun (WGS) entry which is preliminary data.</text>
</comment>
<accession>A0ACC4BZH1</accession>
<evidence type="ECO:0000313" key="2">
    <source>
        <dbReference type="Proteomes" id="UP000309997"/>
    </source>
</evidence>
<reference evidence="1 2" key="1">
    <citation type="journal article" date="2024" name="Plant Biotechnol. J.">
        <title>Genome and CRISPR/Cas9 system of a widespread forest tree (Populus alba) in the world.</title>
        <authorList>
            <person name="Liu Y.J."/>
            <person name="Jiang P.F."/>
            <person name="Han X.M."/>
            <person name="Li X.Y."/>
            <person name="Wang H.M."/>
            <person name="Wang Y.J."/>
            <person name="Wang X.X."/>
            <person name="Zeng Q.Y."/>
        </authorList>
    </citation>
    <scope>NUCLEOTIDE SEQUENCE [LARGE SCALE GENOMIC DNA]</scope>
    <source>
        <strain evidence="2">cv. PAL-ZL1</strain>
    </source>
</reference>
<keyword evidence="2" id="KW-1185">Reference proteome</keyword>
<protein>
    <submittedName>
        <fullName evidence="1">Uncharacterized protein</fullName>
    </submittedName>
</protein>
<proteinExistence type="predicted"/>
<dbReference type="EMBL" id="RCHU02000007">
    <property type="protein sequence ID" value="KAL3583416.1"/>
    <property type="molecule type" value="Genomic_DNA"/>
</dbReference>
<evidence type="ECO:0000313" key="1">
    <source>
        <dbReference type="EMBL" id="KAL3583416.1"/>
    </source>
</evidence>
<dbReference type="Proteomes" id="UP000309997">
    <property type="component" value="Unassembled WGS sequence"/>
</dbReference>